<name>A0A7J0F3X3_9ERIC</name>
<dbReference type="GO" id="GO:0016020">
    <property type="term" value="C:membrane"/>
    <property type="evidence" value="ECO:0007669"/>
    <property type="project" value="UniProtKB-SubCell"/>
</dbReference>
<sequence>MASLATQFSTFLFLCPLGIRRLLCSFSLYLKNPSLYRSRTWYFSEPTWKNIDFYTLLIALPFAAFSYLFFFLAFSGHPTHRFAFLQQSQVVSLFWVLLILLIFRENFDIPENFIFVFAGIAFLVDYMMMGQGITGIGGVVYELLGELTLVCAGSCLLLSIRPTSFLAEFLLSSGLVFKGTWALQIGLSLYTDAFALKGCDNILMSLAQQELTDIVKCELEEDRLRAIALMNLLFIGHAIVVLVASFGLFGLLCCNRNLRCGEASGPLLAELESMTMQMHPLPEFELE</sequence>
<dbReference type="PANTHER" id="PTHR47830:SF2">
    <property type="entry name" value="PROTEIN, PUTATIVE-RELATED"/>
    <property type="match status" value="1"/>
</dbReference>
<dbReference type="EMBL" id="BJWL01000008">
    <property type="protein sequence ID" value="GFY93116.1"/>
    <property type="molecule type" value="Genomic_DNA"/>
</dbReference>
<organism evidence="7 8">
    <name type="scientific">Actinidia rufa</name>
    <dbReference type="NCBI Taxonomy" id="165716"/>
    <lineage>
        <taxon>Eukaryota</taxon>
        <taxon>Viridiplantae</taxon>
        <taxon>Streptophyta</taxon>
        <taxon>Embryophyta</taxon>
        <taxon>Tracheophyta</taxon>
        <taxon>Spermatophyta</taxon>
        <taxon>Magnoliopsida</taxon>
        <taxon>eudicotyledons</taxon>
        <taxon>Gunneridae</taxon>
        <taxon>Pentapetalae</taxon>
        <taxon>asterids</taxon>
        <taxon>Ericales</taxon>
        <taxon>Actinidiaceae</taxon>
        <taxon>Actinidia</taxon>
    </lineage>
</organism>
<dbReference type="AlphaFoldDB" id="A0A7J0F3X3"/>
<gene>
    <name evidence="7" type="ORF">Acr_08g0015120</name>
</gene>
<dbReference type="InterPro" id="IPR006904">
    <property type="entry name" value="DUF716"/>
</dbReference>
<dbReference type="OrthoDB" id="1842378at2759"/>
<feature type="transmembrane region" description="Helical" evidence="6">
    <location>
        <begin position="166"/>
        <end position="187"/>
    </location>
</feature>
<evidence type="ECO:0000256" key="4">
    <source>
        <dbReference type="ARBA" id="ARBA00022989"/>
    </source>
</evidence>
<keyword evidence="4 6" id="KW-1133">Transmembrane helix</keyword>
<protein>
    <submittedName>
        <fullName evidence="7">Uncharacterized protein</fullName>
    </submittedName>
</protein>
<dbReference type="Pfam" id="PF04819">
    <property type="entry name" value="DUF716"/>
    <property type="match status" value="1"/>
</dbReference>
<feature type="transmembrane region" description="Helical" evidence="6">
    <location>
        <begin position="109"/>
        <end position="127"/>
    </location>
</feature>
<keyword evidence="3 6" id="KW-0812">Transmembrane</keyword>
<feature type="transmembrane region" description="Helical" evidence="6">
    <location>
        <begin position="82"/>
        <end position="103"/>
    </location>
</feature>
<keyword evidence="8" id="KW-1185">Reference proteome</keyword>
<accession>A0A7J0F3X3</accession>
<evidence type="ECO:0000313" key="7">
    <source>
        <dbReference type="EMBL" id="GFY93116.1"/>
    </source>
</evidence>
<evidence type="ECO:0000256" key="2">
    <source>
        <dbReference type="ARBA" id="ARBA00006948"/>
    </source>
</evidence>
<evidence type="ECO:0000313" key="8">
    <source>
        <dbReference type="Proteomes" id="UP000585474"/>
    </source>
</evidence>
<evidence type="ECO:0000256" key="6">
    <source>
        <dbReference type="SAM" id="Phobius"/>
    </source>
</evidence>
<comment type="caution">
    <text evidence="7">The sequence shown here is derived from an EMBL/GenBank/DDBJ whole genome shotgun (WGS) entry which is preliminary data.</text>
</comment>
<feature type="transmembrane region" description="Helical" evidence="6">
    <location>
        <begin position="232"/>
        <end position="252"/>
    </location>
</feature>
<proteinExistence type="inferred from homology"/>
<evidence type="ECO:0000256" key="1">
    <source>
        <dbReference type="ARBA" id="ARBA00004141"/>
    </source>
</evidence>
<comment type="subcellular location">
    <subcellularLocation>
        <location evidence="1">Membrane</location>
        <topology evidence="1">Multi-pass membrane protein</topology>
    </subcellularLocation>
</comment>
<dbReference type="Proteomes" id="UP000585474">
    <property type="component" value="Unassembled WGS sequence"/>
</dbReference>
<dbReference type="PANTHER" id="PTHR47830">
    <property type="entry name" value="OS11G0534100 PROTEIN"/>
    <property type="match status" value="1"/>
</dbReference>
<comment type="similarity">
    <text evidence="2">Belongs to the TMEM45 family.</text>
</comment>
<feature type="transmembrane region" description="Helical" evidence="6">
    <location>
        <begin position="139"/>
        <end position="160"/>
    </location>
</feature>
<evidence type="ECO:0000256" key="5">
    <source>
        <dbReference type="ARBA" id="ARBA00023136"/>
    </source>
</evidence>
<reference evidence="7 8" key="1">
    <citation type="submission" date="2019-07" db="EMBL/GenBank/DDBJ databases">
        <title>De Novo Assembly of kiwifruit Actinidia rufa.</title>
        <authorList>
            <person name="Sugita-Konishi S."/>
            <person name="Sato K."/>
            <person name="Mori E."/>
            <person name="Abe Y."/>
            <person name="Kisaki G."/>
            <person name="Hamano K."/>
            <person name="Suezawa K."/>
            <person name="Otani M."/>
            <person name="Fukuda T."/>
            <person name="Manabe T."/>
            <person name="Gomi K."/>
            <person name="Tabuchi M."/>
            <person name="Akimitsu K."/>
            <person name="Kataoka I."/>
        </authorList>
    </citation>
    <scope>NUCLEOTIDE SEQUENCE [LARGE SCALE GENOMIC DNA]</scope>
    <source>
        <strain evidence="8">cv. Fuchu</strain>
    </source>
</reference>
<feature type="transmembrane region" description="Helical" evidence="6">
    <location>
        <begin position="53"/>
        <end position="75"/>
    </location>
</feature>
<evidence type="ECO:0000256" key="3">
    <source>
        <dbReference type="ARBA" id="ARBA00022692"/>
    </source>
</evidence>
<keyword evidence="5 6" id="KW-0472">Membrane</keyword>